<dbReference type="AlphaFoldDB" id="A0A2R6PUE0"/>
<dbReference type="EMBL" id="NKQK01000023">
    <property type="protein sequence ID" value="PSR96669.1"/>
    <property type="molecule type" value="Genomic_DNA"/>
</dbReference>
<feature type="compositionally biased region" description="Polar residues" evidence="4">
    <location>
        <begin position="510"/>
        <end position="522"/>
    </location>
</feature>
<dbReference type="InParanoid" id="A0A2R6PUE0"/>
<reference evidence="8" key="2">
    <citation type="journal article" date="2018" name="BMC Genomics">
        <title>A manually annotated Actinidia chinensis var. chinensis (kiwifruit) genome highlights the challenges associated with draft genomes and gene prediction in plants.</title>
        <authorList>
            <person name="Pilkington S.M."/>
            <person name="Crowhurst R."/>
            <person name="Hilario E."/>
            <person name="Nardozza S."/>
            <person name="Fraser L."/>
            <person name="Peng Y."/>
            <person name="Gunaseelan K."/>
            <person name="Simpson R."/>
            <person name="Tahir J."/>
            <person name="Deroles S.C."/>
            <person name="Templeton K."/>
            <person name="Luo Z."/>
            <person name="Davy M."/>
            <person name="Cheng C."/>
            <person name="McNeilage M."/>
            <person name="Scaglione D."/>
            <person name="Liu Y."/>
            <person name="Zhang Q."/>
            <person name="Datson P."/>
            <person name="De Silva N."/>
            <person name="Gardiner S.E."/>
            <person name="Bassett H."/>
            <person name="Chagne D."/>
            <person name="McCallum J."/>
            <person name="Dzierzon H."/>
            <person name="Deng C."/>
            <person name="Wang Y.Y."/>
            <person name="Barron L."/>
            <person name="Manako K."/>
            <person name="Bowen J."/>
            <person name="Foster T.M."/>
            <person name="Erridge Z.A."/>
            <person name="Tiffin H."/>
            <person name="Waite C.N."/>
            <person name="Davies K.M."/>
            <person name="Grierson E.P."/>
            <person name="Laing W.A."/>
            <person name="Kirk R."/>
            <person name="Chen X."/>
            <person name="Wood M."/>
            <person name="Montefiori M."/>
            <person name="Brummell D.A."/>
            <person name="Schwinn K.E."/>
            <person name="Catanach A."/>
            <person name="Fullerton C."/>
            <person name="Li D."/>
            <person name="Meiyalaghan S."/>
            <person name="Nieuwenhuizen N."/>
            <person name="Read N."/>
            <person name="Prakash R."/>
            <person name="Hunter D."/>
            <person name="Zhang H."/>
            <person name="McKenzie M."/>
            <person name="Knabel M."/>
            <person name="Harris A."/>
            <person name="Allan A.C."/>
            <person name="Gleave A."/>
            <person name="Chen A."/>
            <person name="Janssen B.J."/>
            <person name="Plunkett B."/>
            <person name="Ampomah-Dwamena C."/>
            <person name="Voogd C."/>
            <person name="Leif D."/>
            <person name="Lafferty D."/>
            <person name="Souleyre E.J.F."/>
            <person name="Varkonyi-Gasic E."/>
            <person name="Gambi F."/>
            <person name="Hanley J."/>
            <person name="Yao J.L."/>
            <person name="Cheung J."/>
            <person name="David K.M."/>
            <person name="Warren B."/>
            <person name="Marsh K."/>
            <person name="Snowden K.C."/>
            <person name="Lin-Wang K."/>
            <person name="Brian L."/>
            <person name="Martinez-Sanchez M."/>
            <person name="Wang M."/>
            <person name="Ileperuma N."/>
            <person name="Macnee N."/>
            <person name="Campin R."/>
            <person name="McAtee P."/>
            <person name="Drummond R.S.M."/>
            <person name="Espley R.V."/>
            <person name="Ireland H.S."/>
            <person name="Wu R."/>
            <person name="Atkinson R.G."/>
            <person name="Karunairetnam S."/>
            <person name="Bulley S."/>
            <person name="Chunkath S."/>
            <person name="Hanley Z."/>
            <person name="Storey R."/>
            <person name="Thrimawithana A.H."/>
            <person name="Thomson S."/>
            <person name="David C."/>
            <person name="Testolin R."/>
            <person name="Huang H."/>
            <person name="Hellens R.P."/>
            <person name="Schaffer R.J."/>
        </authorList>
    </citation>
    <scope>NUCLEOTIDE SEQUENCE [LARGE SCALE GENOMIC DNA]</scope>
    <source>
        <strain evidence="8">cv. Red5</strain>
    </source>
</reference>
<accession>A0A2R6PUE0</accession>
<dbReference type="InterPro" id="IPR027643">
    <property type="entry name" value="Formin-like_plant"/>
</dbReference>
<keyword evidence="5" id="KW-0812">Transmembrane</keyword>
<evidence type="ECO:0000313" key="7">
    <source>
        <dbReference type="EMBL" id="PSR96669.1"/>
    </source>
</evidence>
<feature type="region of interest" description="Disordered" evidence="4">
    <location>
        <begin position="667"/>
        <end position="711"/>
    </location>
</feature>
<evidence type="ECO:0000256" key="1">
    <source>
        <dbReference type="ARBA" id="ARBA00025793"/>
    </source>
</evidence>
<sequence length="711" mass="78844">MSNNHRVIEAVVATAASTLVVAGILFLFFYKLAMARQQRWREKFNSSFRREETVVTHQEFRQQGGTLKGIIVDENGLDVLYLRKLEQGQLMSCFSKIWINPMEEVEEKRLDTRGERPNNLDPVQEIPLLHESRKTADLLELMKPVPPQPPQRPPPAPPSGPSKQSPPPPPPPPVPPPPPPPPRKNPPPPSLPRPSAKRDTAPPPPPPGAGGLFTSLKPPPAPRGKAEGNSHGEALTGESTRGIGNVQMKLKPLHWDKVIANADHSLVWDEINDGSFRFDDDLMEALFGVTATNHKSLVSSTSSTSGAPTKIFILDPRKSQNTAIVLRSLAVTRKEILGALLEGRGLNSDILEKLMKISPTHEEASKILQFNGNPARLADAESFLHHILKAVPSAFTHFDAMLFRSNYDAEILQLKESLQTLELGCKELRAPGIFFKLLEAILKAGNRMNAGTARGNAQGFNLTALRKLSYVKSTDGKTTLLHFVVEQVVRSEGKRCVIHQAHSLGRRGDQSNNNADPNSDSLTAKEERERQYLMLGLPVLGGLSVEFSNVKKAATIEHDNFIYMPANLTARVVEIRQLVMSCGNGTRAGFVREMKGFLEECEEELKVVREEQTRVMELVKRTTSYYQAGDSKDKRADSLQLFVIVKDFLDMVDQVCLDITKKIQKRNVKSVGSSPPPSPPTRTAMRHQNFQSYFMTDKPGTTSSSESEDDF</sequence>
<dbReference type="InterPro" id="IPR015425">
    <property type="entry name" value="FH2_Formin"/>
</dbReference>
<feature type="domain" description="FH2" evidence="6">
    <location>
        <begin position="240"/>
        <end position="678"/>
    </location>
</feature>
<dbReference type="GO" id="GO:0045010">
    <property type="term" value="P:actin nucleation"/>
    <property type="evidence" value="ECO:0007669"/>
    <property type="project" value="InterPro"/>
</dbReference>
<evidence type="ECO:0000256" key="3">
    <source>
        <dbReference type="SAM" id="Coils"/>
    </source>
</evidence>
<keyword evidence="3" id="KW-0175">Coiled coil</keyword>
<feature type="region of interest" description="Disordered" evidence="4">
    <location>
        <begin position="502"/>
        <end position="524"/>
    </location>
</feature>
<dbReference type="Proteomes" id="UP000241394">
    <property type="component" value="Chromosome LG23"/>
</dbReference>
<feature type="region of interest" description="Disordered" evidence="4">
    <location>
        <begin position="109"/>
        <end position="130"/>
    </location>
</feature>
<dbReference type="SMART" id="SM00498">
    <property type="entry name" value="FH2"/>
    <property type="match status" value="1"/>
</dbReference>
<dbReference type="STRING" id="1590841.A0A2R6PUE0"/>
<dbReference type="InterPro" id="IPR042201">
    <property type="entry name" value="FH2_Formin_sf"/>
</dbReference>
<dbReference type="OMA" id="KVCVDIT"/>
<feature type="coiled-coil region" evidence="3">
    <location>
        <begin position="591"/>
        <end position="618"/>
    </location>
</feature>
<comment type="similarity">
    <text evidence="1">Belongs to the formin-like family. Class-I subfamily.</text>
</comment>
<dbReference type="GO" id="GO:0051015">
    <property type="term" value="F:actin filament binding"/>
    <property type="evidence" value="ECO:0007669"/>
    <property type="project" value="InterPro"/>
</dbReference>
<evidence type="ECO:0000256" key="2">
    <source>
        <dbReference type="RuleBase" id="RU361260"/>
    </source>
</evidence>
<comment type="caution">
    <text evidence="7">The sequence shown here is derived from an EMBL/GenBank/DDBJ whole genome shotgun (WGS) entry which is preliminary data.</text>
</comment>
<feature type="region of interest" description="Disordered" evidence="4">
    <location>
        <begin position="142"/>
        <end position="240"/>
    </location>
</feature>
<organism evidence="7 8">
    <name type="scientific">Actinidia chinensis var. chinensis</name>
    <name type="common">Chinese soft-hair kiwi</name>
    <dbReference type="NCBI Taxonomy" id="1590841"/>
    <lineage>
        <taxon>Eukaryota</taxon>
        <taxon>Viridiplantae</taxon>
        <taxon>Streptophyta</taxon>
        <taxon>Embryophyta</taxon>
        <taxon>Tracheophyta</taxon>
        <taxon>Spermatophyta</taxon>
        <taxon>Magnoliopsida</taxon>
        <taxon>eudicotyledons</taxon>
        <taxon>Gunneridae</taxon>
        <taxon>Pentapetalae</taxon>
        <taxon>asterids</taxon>
        <taxon>Ericales</taxon>
        <taxon>Actinidiaceae</taxon>
        <taxon>Actinidia</taxon>
    </lineage>
</organism>
<dbReference type="Pfam" id="PF02181">
    <property type="entry name" value="FH2"/>
    <property type="match status" value="1"/>
</dbReference>
<feature type="compositionally biased region" description="Pro residues" evidence="4">
    <location>
        <begin position="144"/>
        <end position="192"/>
    </location>
</feature>
<evidence type="ECO:0000313" key="8">
    <source>
        <dbReference type="Proteomes" id="UP000241394"/>
    </source>
</evidence>
<evidence type="ECO:0000259" key="6">
    <source>
        <dbReference type="PROSITE" id="PS51444"/>
    </source>
</evidence>
<feature type="compositionally biased region" description="Basic and acidic residues" evidence="4">
    <location>
        <begin position="109"/>
        <end position="118"/>
    </location>
</feature>
<dbReference type="Gramene" id="PSR96669">
    <property type="protein sequence ID" value="PSR96669"/>
    <property type="gene ID" value="CEY00_Acc26721"/>
</dbReference>
<keyword evidence="5" id="KW-0472">Membrane</keyword>
<name>A0A2R6PUE0_ACTCC</name>
<dbReference type="PANTHER" id="PTHR23213:SF273">
    <property type="entry name" value="FORMIN-LIKE PROTEIN"/>
    <property type="match status" value="1"/>
</dbReference>
<dbReference type="OrthoDB" id="1668162at2759"/>
<evidence type="ECO:0000256" key="5">
    <source>
        <dbReference type="SAM" id="Phobius"/>
    </source>
</evidence>
<feature type="compositionally biased region" description="Polar residues" evidence="4">
    <location>
        <begin position="686"/>
        <end position="705"/>
    </location>
</feature>
<dbReference type="SUPFAM" id="SSF101447">
    <property type="entry name" value="Formin homology 2 domain (FH2 domain)"/>
    <property type="match status" value="1"/>
</dbReference>
<dbReference type="PROSITE" id="PS51444">
    <property type="entry name" value="FH2"/>
    <property type="match status" value="1"/>
</dbReference>
<reference evidence="7 8" key="1">
    <citation type="submission" date="2017-07" db="EMBL/GenBank/DDBJ databases">
        <title>An improved, manually edited Actinidia chinensis var. chinensis (kiwifruit) genome highlights the challenges associated with draft genomes and gene prediction in plants.</title>
        <authorList>
            <person name="Pilkington S."/>
            <person name="Crowhurst R."/>
            <person name="Hilario E."/>
            <person name="Nardozza S."/>
            <person name="Fraser L."/>
            <person name="Peng Y."/>
            <person name="Gunaseelan K."/>
            <person name="Simpson R."/>
            <person name="Tahir J."/>
            <person name="Deroles S."/>
            <person name="Templeton K."/>
            <person name="Luo Z."/>
            <person name="Davy M."/>
            <person name="Cheng C."/>
            <person name="Mcneilage M."/>
            <person name="Scaglione D."/>
            <person name="Liu Y."/>
            <person name="Zhang Q."/>
            <person name="Datson P."/>
            <person name="De Silva N."/>
            <person name="Gardiner S."/>
            <person name="Bassett H."/>
            <person name="Chagne D."/>
            <person name="Mccallum J."/>
            <person name="Dzierzon H."/>
            <person name="Deng C."/>
            <person name="Wang Y.-Y."/>
            <person name="Barron N."/>
            <person name="Manako K."/>
            <person name="Bowen J."/>
            <person name="Foster T."/>
            <person name="Erridge Z."/>
            <person name="Tiffin H."/>
            <person name="Waite C."/>
            <person name="Davies K."/>
            <person name="Grierson E."/>
            <person name="Laing W."/>
            <person name="Kirk R."/>
            <person name="Chen X."/>
            <person name="Wood M."/>
            <person name="Montefiori M."/>
            <person name="Brummell D."/>
            <person name="Schwinn K."/>
            <person name="Catanach A."/>
            <person name="Fullerton C."/>
            <person name="Li D."/>
            <person name="Meiyalaghan S."/>
            <person name="Nieuwenhuizen N."/>
            <person name="Read N."/>
            <person name="Prakash R."/>
            <person name="Hunter D."/>
            <person name="Zhang H."/>
            <person name="Mckenzie M."/>
            <person name="Knabel M."/>
            <person name="Harris A."/>
            <person name="Allan A."/>
            <person name="Chen A."/>
            <person name="Janssen B."/>
            <person name="Plunkett B."/>
            <person name="Dwamena C."/>
            <person name="Voogd C."/>
            <person name="Leif D."/>
            <person name="Lafferty D."/>
            <person name="Souleyre E."/>
            <person name="Varkonyi-Gasic E."/>
            <person name="Gambi F."/>
            <person name="Hanley J."/>
            <person name="Yao J.-L."/>
            <person name="Cheung J."/>
            <person name="David K."/>
            <person name="Warren B."/>
            <person name="Marsh K."/>
            <person name="Snowden K."/>
            <person name="Lin-Wang K."/>
            <person name="Brian L."/>
            <person name="Martinez-Sanchez M."/>
            <person name="Wang M."/>
            <person name="Ileperuma N."/>
            <person name="Macnee N."/>
            <person name="Campin R."/>
            <person name="Mcatee P."/>
            <person name="Drummond R."/>
            <person name="Espley R."/>
            <person name="Ireland H."/>
            <person name="Wu R."/>
            <person name="Atkinson R."/>
            <person name="Karunairetnam S."/>
            <person name="Bulley S."/>
            <person name="Chunkath S."/>
            <person name="Hanley Z."/>
            <person name="Storey R."/>
            <person name="Thrimawithana A."/>
            <person name="Thomson S."/>
            <person name="David C."/>
            <person name="Testolin R."/>
        </authorList>
    </citation>
    <scope>NUCLEOTIDE SEQUENCE [LARGE SCALE GENOMIC DNA]</scope>
    <source>
        <strain evidence="8">cv. Red5</strain>
        <tissue evidence="7">Young leaf</tissue>
    </source>
</reference>
<feature type="transmembrane region" description="Helical" evidence="5">
    <location>
        <begin position="12"/>
        <end position="33"/>
    </location>
</feature>
<dbReference type="Gene3D" id="1.20.58.2220">
    <property type="entry name" value="Formin, FH2 domain"/>
    <property type="match status" value="1"/>
</dbReference>
<proteinExistence type="inferred from homology"/>
<protein>
    <recommendedName>
        <fullName evidence="2">Formin-like protein</fullName>
    </recommendedName>
</protein>
<keyword evidence="5" id="KW-1133">Transmembrane helix</keyword>
<evidence type="ECO:0000256" key="4">
    <source>
        <dbReference type="SAM" id="MobiDB-lite"/>
    </source>
</evidence>
<dbReference type="PANTHER" id="PTHR23213">
    <property type="entry name" value="FORMIN-RELATED"/>
    <property type="match status" value="1"/>
</dbReference>
<keyword evidence="8" id="KW-1185">Reference proteome</keyword>
<gene>
    <name evidence="7" type="ORF">CEY00_Acc26721</name>
</gene>